<sequence length="202" mass="23801">MDDKNFLNYEYNSLMEKVPCLGIPVLSQLDSSNESIVIGHHFFNVRESSKIGSYTFSYCFKRKHYVNLPDFTFYTLIISKYSNSDDYGISSFSRSNFKEKIKSIIKPNSDSLKLRYISLHSSGENNCGPIFLKQKFEKIKRRYIESMNYNSCKQAASCICKNKKLMKSKKENLEYAFFTPREGNSFLFKLFKLFIYKLIYLY</sequence>
<dbReference type="Proteomes" id="UP000265703">
    <property type="component" value="Unassembled WGS sequence"/>
</dbReference>
<name>A0A397SVA4_9GLOM</name>
<evidence type="ECO:0000259" key="1">
    <source>
        <dbReference type="Pfam" id="PF24209"/>
    </source>
</evidence>
<evidence type="ECO:0000313" key="3">
    <source>
        <dbReference type="Proteomes" id="UP000265703"/>
    </source>
</evidence>
<reference evidence="2 3" key="1">
    <citation type="submission" date="2018-06" db="EMBL/GenBank/DDBJ databases">
        <title>Comparative genomics reveals the genomic features of Rhizophagus irregularis, R. cerebriforme, R. diaphanum and Gigaspora rosea, and their symbiotic lifestyle signature.</title>
        <authorList>
            <person name="Morin E."/>
            <person name="San Clemente H."/>
            <person name="Chen E.C.H."/>
            <person name="De La Providencia I."/>
            <person name="Hainaut M."/>
            <person name="Kuo A."/>
            <person name="Kohler A."/>
            <person name="Murat C."/>
            <person name="Tang N."/>
            <person name="Roy S."/>
            <person name="Loubradou J."/>
            <person name="Henrissat B."/>
            <person name="Grigoriev I.V."/>
            <person name="Corradi N."/>
            <person name="Roux C."/>
            <person name="Martin F.M."/>
        </authorList>
    </citation>
    <scope>NUCLEOTIDE SEQUENCE [LARGE SCALE GENOMIC DNA]</scope>
    <source>
        <strain evidence="2 3">DAOM 227022</strain>
    </source>
</reference>
<feature type="domain" description="DUF7431" evidence="1">
    <location>
        <begin position="5"/>
        <end position="152"/>
    </location>
</feature>
<proteinExistence type="predicted"/>
<gene>
    <name evidence="2" type="ORF">C1645_773737</name>
</gene>
<keyword evidence="3" id="KW-1185">Reference proteome</keyword>
<organism evidence="2 3">
    <name type="scientific">Glomus cerebriforme</name>
    <dbReference type="NCBI Taxonomy" id="658196"/>
    <lineage>
        <taxon>Eukaryota</taxon>
        <taxon>Fungi</taxon>
        <taxon>Fungi incertae sedis</taxon>
        <taxon>Mucoromycota</taxon>
        <taxon>Glomeromycotina</taxon>
        <taxon>Glomeromycetes</taxon>
        <taxon>Glomerales</taxon>
        <taxon>Glomeraceae</taxon>
        <taxon>Glomus</taxon>
    </lineage>
</organism>
<dbReference type="Pfam" id="PF24209">
    <property type="entry name" value="DUF7431"/>
    <property type="match status" value="1"/>
</dbReference>
<dbReference type="OrthoDB" id="2436841at2759"/>
<protein>
    <recommendedName>
        <fullName evidence="1">DUF7431 domain-containing protein</fullName>
    </recommendedName>
</protein>
<evidence type="ECO:0000313" key="2">
    <source>
        <dbReference type="EMBL" id="RIA88899.1"/>
    </source>
</evidence>
<accession>A0A397SVA4</accession>
<comment type="caution">
    <text evidence="2">The sequence shown here is derived from an EMBL/GenBank/DDBJ whole genome shotgun (WGS) entry which is preliminary data.</text>
</comment>
<dbReference type="AlphaFoldDB" id="A0A397SVA4"/>
<dbReference type="EMBL" id="QKYT01000241">
    <property type="protein sequence ID" value="RIA88899.1"/>
    <property type="molecule type" value="Genomic_DNA"/>
</dbReference>
<dbReference type="InterPro" id="IPR055854">
    <property type="entry name" value="DUF7431"/>
</dbReference>
<dbReference type="STRING" id="658196.A0A397SVA4"/>